<protein>
    <recommendedName>
        <fullName evidence="3">DUF3800 domain-containing protein</fullName>
    </recommendedName>
</protein>
<reference evidence="1 2" key="1">
    <citation type="submission" date="2016-10" db="EMBL/GenBank/DDBJ databases">
        <authorList>
            <person name="de Groot N.N."/>
        </authorList>
    </citation>
    <scope>NUCLEOTIDE SEQUENCE [LARGE SCALE GENOMIC DNA]</scope>
    <source>
        <strain evidence="1 2">DSM 23399</strain>
    </source>
</reference>
<keyword evidence="2" id="KW-1185">Reference proteome</keyword>
<evidence type="ECO:0000313" key="2">
    <source>
        <dbReference type="Proteomes" id="UP000198790"/>
    </source>
</evidence>
<evidence type="ECO:0008006" key="3">
    <source>
        <dbReference type="Google" id="ProtNLM"/>
    </source>
</evidence>
<dbReference type="OrthoDB" id="2680392at2"/>
<dbReference type="Pfam" id="PF12686">
    <property type="entry name" value="DUF3800"/>
    <property type="match status" value="1"/>
</dbReference>
<dbReference type="Proteomes" id="UP000198790">
    <property type="component" value="Unassembled WGS sequence"/>
</dbReference>
<accession>A0A1I1ARQ5</accession>
<gene>
    <name evidence="1" type="ORF">SAMN04489723_10937</name>
</gene>
<sequence length="244" mass="28812">MKHYLFIDESGDHGLTSLNPDFPVFLLCGVLVSEVDYHQIREKFNIIKSTLWGQKEVIFHSRDIRKCDKEFAILFDLEKKKWFYEKLNKVIVEQPYTLIASAIRKIEYIQRFGKLSNDVYEMALSFIIERSVFYLDSLEMKNIELEIIIEKRGKKEDKRLEEHFQRLLSRGTGYVSEERLKAYGVRISFKSKKENINGLQLADLAAYPSARYVIEPNRANPAFDLIYPKFYRQNGKVYGLKIYP</sequence>
<evidence type="ECO:0000313" key="1">
    <source>
        <dbReference type="EMBL" id="SFB40182.1"/>
    </source>
</evidence>
<organism evidence="1 2">
    <name type="scientific">Algoriphagus aquimarinus</name>
    <dbReference type="NCBI Taxonomy" id="237018"/>
    <lineage>
        <taxon>Bacteria</taxon>
        <taxon>Pseudomonadati</taxon>
        <taxon>Bacteroidota</taxon>
        <taxon>Cytophagia</taxon>
        <taxon>Cytophagales</taxon>
        <taxon>Cyclobacteriaceae</taxon>
        <taxon>Algoriphagus</taxon>
    </lineage>
</organism>
<proteinExistence type="predicted"/>
<name>A0A1I1ARQ5_9BACT</name>
<dbReference type="InterPro" id="IPR024524">
    <property type="entry name" value="DUF3800"/>
</dbReference>
<dbReference type="EMBL" id="FOKK01000009">
    <property type="protein sequence ID" value="SFB40182.1"/>
    <property type="molecule type" value="Genomic_DNA"/>
</dbReference>
<dbReference type="RefSeq" id="WP_092898026.1">
    <property type="nucleotide sequence ID" value="NZ_FOKK01000009.1"/>
</dbReference>
<dbReference type="AlphaFoldDB" id="A0A1I1ARQ5"/>